<keyword evidence="2" id="KW-1185">Reference proteome</keyword>
<accession>A0A0A0JX71</accession>
<gene>
    <name evidence="1" type="ORF">N801_04525</name>
</gene>
<name>A0A0A0JX71_9MICO</name>
<proteinExistence type="predicted"/>
<dbReference type="Proteomes" id="UP000030013">
    <property type="component" value="Unassembled WGS sequence"/>
</dbReference>
<comment type="caution">
    <text evidence="1">The sequence shown here is derived from an EMBL/GenBank/DDBJ whole genome shotgun (WGS) entry which is preliminary data.</text>
</comment>
<dbReference type="STRING" id="1385519.N801_04525"/>
<evidence type="ECO:0000313" key="2">
    <source>
        <dbReference type="Proteomes" id="UP000030013"/>
    </source>
</evidence>
<reference evidence="1 2" key="1">
    <citation type="submission" date="2013-08" db="EMBL/GenBank/DDBJ databases">
        <title>The genome sequence of Knoellia aerolata.</title>
        <authorList>
            <person name="Zhu W."/>
            <person name="Wang G."/>
        </authorList>
    </citation>
    <scope>NUCLEOTIDE SEQUENCE [LARGE SCALE GENOMIC DNA]</scope>
    <source>
        <strain evidence="1 2">DSM 18566</strain>
    </source>
</reference>
<sequence length="148" mass="16175">MILDEFHKTTFARPTASIQPVGLTTLVNLPTYYELRWPARGFEPGEPDSTTLVGRRVDIEPVFVSATYIFGDGEALGPVKTLGGPHPTGDVIHTYRSKMVAPVQINATYSGRFRVDGGAWITIPDTVTIQGTPSNLTVAEARARLYQN</sequence>
<dbReference type="AlphaFoldDB" id="A0A0A0JX71"/>
<protein>
    <submittedName>
        <fullName evidence="1">Uncharacterized protein</fullName>
    </submittedName>
</protein>
<evidence type="ECO:0000313" key="1">
    <source>
        <dbReference type="EMBL" id="KGN41798.1"/>
    </source>
</evidence>
<dbReference type="eggNOG" id="ENOG5032ZQT">
    <property type="taxonomic scope" value="Bacteria"/>
</dbReference>
<organism evidence="1 2">
    <name type="scientific">Knoellia aerolata DSM 18566</name>
    <dbReference type="NCBI Taxonomy" id="1385519"/>
    <lineage>
        <taxon>Bacteria</taxon>
        <taxon>Bacillati</taxon>
        <taxon>Actinomycetota</taxon>
        <taxon>Actinomycetes</taxon>
        <taxon>Micrococcales</taxon>
        <taxon>Intrasporangiaceae</taxon>
        <taxon>Knoellia</taxon>
    </lineage>
</organism>
<dbReference type="EMBL" id="AVPL01000012">
    <property type="protein sequence ID" value="KGN41798.1"/>
    <property type="molecule type" value="Genomic_DNA"/>
</dbReference>